<dbReference type="RefSeq" id="WP_089302570.1">
    <property type="nucleotide sequence ID" value="NZ_FZNW01000017.1"/>
</dbReference>
<dbReference type="Pfam" id="PF00970">
    <property type="entry name" value="FAD_binding_6"/>
    <property type="match status" value="1"/>
</dbReference>
<reference evidence="6 7" key="1">
    <citation type="submission" date="2017-06" db="EMBL/GenBank/DDBJ databases">
        <authorList>
            <person name="Kim H.J."/>
            <person name="Triplett B.A."/>
        </authorList>
    </citation>
    <scope>NUCLEOTIDE SEQUENCE [LARGE SCALE GENOMIC DNA]</scope>
    <source>
        <strain evidence="6 7">DSM 45207</strain>
    </source>
</reference>
<dbReference type="PROSITE" id="PS00197">
    <property type="entry name" value="2FE2S_FER_1"/>
    <property type="match status" value="1"/>
</dbReference>
<protein>
    <submittedName>
        <fullName evidence="6">Toluene monooxygenase electron transfer component</fullName>
    </submittedName>
</protein>
<organism evidence="6 7">
    <name type="scientific">Haloechinothrix alba</name>
    <dbReference type="NCBI Taxonomy" id="664784"/>
    <lineage>
        <taxon>Bacteria</taxon>
        <taxon>Bacillati</taxon>
        <taxon>Actinomycetota</taxon>
        <taxon>Actinomycetes</taxon>
        <taxon>Pseudonocardiales</taxon>
        <taxon>Pseudonocardiaceae</taxon>
        <taxon>Haloechinothrix</taxon>
    </lineage>
</organism>
<dbReference type="InterPro" id="IPR039261">
    <property type="entry name" value="FNR_nucleotide-bd"/>
</dbReference>
<feature type="domain" description="FAD-binding FR-type" evidence="5">
    <location>
        <begin position="104"/>
        <end position="203"/>
    </location>
</feature>
<dbReference type="InterPro" id="IPR001041">
    <property type="entry name" value="2Fe-2S_ferredoxin-type"/>
</dbReference>
<dbReference type="PROSITE" id="PS51085">
    <property type="entry name" value="2FE2S_FER_2"/>
    <property type="match status" value="1"/>
</dbReference>
<dbReference type="Pfam" id="PF00111">
    <property type="entry name" value="Fer2"/>
    <property type="match status" value="1"/>
</dbReference>
<feature type="domain" description="2Fe-2S ferredoxin-type" evidence="4">
    <location>
        <begin position="7"/>
        <end position="97"/>
    </location>
</feature>
<dbReference type="InterPro" id="IPR012675">
    <property type="entry name" value="Beta-grasp_dom_sf"/>
</dbReference>
<keyword evidence="3" id="KW-0411">Iron-sulfur</keyword>
<dbReference type="InterPro" id="IPR006058">
    <property type="entry name" value="2Fe2S_fd_BS"/>
</dbReference>
<keyword evidence="2" id="KW-0001">2Fe-2S</keyword>
<keyword evidence="6" id="KW-0503">Monooxygenase</keyword>
<dbReference type="InterPro" id="IPR017927">
    <property type="entry name" value="FAD-bd_FR_type"/>
</dbReference>
<comment type="cofactor">
    <cofactor evidence="1">
        <name>FAD</name>
        <dbReference type="ChEBI" id="CHEBI:57692"/>
    </cofactor>
</comment>
<dbReference type="InterPro" id="IPR017938">
    <property type="entry name" value="Riboflavin_synthase-like_b-brl"/>
</dbReference>
<dbReference type="InterPro" id="IPR036010">
    <property type="entry name" value="2Fe-2S_ferredoxin-like_sf"/>
</dbReference>
<accession>A0A238YYE1</accession>
<dbReference type="GO" id="GO:0051537">
    <property type="term" value="F:2 iron, 2 sulfur cluster binding"/>
    <property type="evidence" value="ECO:0007669"/>
    <property type="project" value="UniProtKB-KW"/>
</dbReference>
<dbReference type="InterPro" id="IPR008333">
    <property type="entry name" value="Cbr1-like_FAD-bd_dom"/>
</dbReference>
<keyword evidence="7" id="KW-1185">Reference proteome</keyword>
<keyword evidence="2" id="KW-0479">Metal-binding</keyword>
<evidence type="ECO:0000256" key="1">
    <source>
        <dbReference type="ARBA" id="ARBA00001974"/>
    </source>
</evidence>
<keyword evidence="2" id="KW-0408">Iron</keyword>
<dbReference type="PANTHER" id="PTHR47354:SF5">
    <property type="entry name" value="PROTEIN RFBI"/>
    <property type="match status" value="1"/>
</dbReference>
<evidence type="ECO:0000313" key="6">
    <source>
        <dbReference type="EMBL" id="SNR75529.1"/>
    </source>
</evidence>
<proteinExistence type="predicted"/>
<dbReference type="PROSITE" id="PS51384">
    <property type="entry name" value="FAD_FR"/>
    <property type="match status" value="1"/>
</dbReference>
<dbReference type="SUPFAM" id="SSF54292">
    <property type="entry name" value="2Fe-2S ferredoxin-like"/>
    <property type="match status" value="1"/>
</dbReference>
<dbReference type="SUPFAM" id="SSF63380">
    <property type="entry name" value="Riboflavin synthase domain-like"/>
    <property type="match status" value="1"/>
</dbReference>
<dbReference type="Gene3D" id="3.40.50.80">
    <property type="entry name" value="Nucleotide-binding domain of ferredoxin-NADP reductase (FNR) module"/>
    <property type="match status" value="1"/>
</dbReference>
<dbReference type="Proteomes" id="UP000198348">
    <property type="component" value="Unassembled WGS sequence"/>
</dbReference>
<dbReference type="GO" id="GO:0004497">
    <property type="term" value="F:monooxygenase activity"/>
    <property type="evidence" value="ECO:0007669"/>
    <property type="project" value="UniProtKB-KW"/>
</dbReference>
<dbReference type="AlphaFoldDB" id="A0A238YYE1"/>
<dbReference type="CDD" id="cd00207">
    <property type="entry name" value="fer2"/>
    <property type="match status" value="1"/>
</dbReference>
<evidence type="ECO:0000259" key="5">
    <source>
        <dbReference type="PROSITE" id="PS51384"/>
    </source>
</evidence>
<evidence type="ECO:0000256" key="2">
    <source>
        <dbReference type="ARBA" id="ARBA00022714"/>
    </source>
</evidence>
<dbReference type="EMBL" id="FZNW01000017">
    <property type="protein sequence ID" value="SNR75529.1"/>
    <property type="molecule type" value="Genomic_DNA"/>
</dbReference>
<dbReference type="PANTHER" id="PTHR47354">
    <property type="entry name" value="NADH OXIDOREDUCTASE HCR"/>
    <property type="match status" value="1"/>
</dbReference>
<dbReference type="PRINTS" id="PR00410">
    <property type="entry name" value="PHEHYDRXLASE"/>
</dbReference>
<evidence type="ECO:0000256" key="3">
    <source>
        <dbReference type="ARBA" id="ARBA00023014"/>
    </source>
</evidence>
<dbReference type="InterPro" id="IPR050415">
    <property type="entry name" value="MRET"/>
</dbReference>
<sequence length="349" mass="37865">MTGEARHHVVVDGTDVQFDCLEGDTLLRAALRAGIGLSYECNSGSCGSCRYELLDGEVRTRWSEAPGLSARDRRKGRRLACQSVPVSDCTVRVGTPTEIAMHRPGKQRAELKEVHPLTHDLSEFVFSTGQPAVFSPGQYAMIHLPAGPVERAYSMSNVGNCYGEWRFVVKRSPGGHATSILFDKLEVGDVVELDGPYGHAYLREHDNRNIVCVGGGSGLGAMISIVLGAARLPDAGARTVHLFIGGRTTQDIVVPVALELAAVRLGELNIHAAVSDQADFDQADFEDGEVTSTPYRGFVHDAVVNYFDEAIRDFTCYAAGPPAMTDSLARALVLGQLLDADRLHFDRFY</sequence>
<dbReference type="Gene3D" id="2.40.30.10">
    <property type="entry name" value="Translation factors"/>
    <property type="match status" value="1"/>
</dbReference>
<evidence type="ECO:0000259" key="4">
    <source>
        <dbReference type="PROSITE" id="PS51085"/>
    </source>
</evidence>
<dbReference type="SUPFAM" id="SSF52343">
    <property type="entry name" value="Ferredoxin reductase-like, C-terminal NADP-linked domain"/>
    <property type="match status" value="1"/>
</dbReference>
<dbReference type="InterPro" id="IPR001433">
    <property type="entry name" value="OxRdtase_FAD/NAD-bd"/>
</dbReference>
<evidence type="ECO:0000313" key="7">
    <source>
        <dbReference type="Proteomes" id="UP000198348"/>
    </source>
</evidence>
<dbReference type="Gene3D" id="3.10.20.30">
    <property type="match status" value="1"/>
</dbReference>
<keyword evidence="6" id="KW-0560">Oxidoreductase</keyword>
<dbReference type="Pfam" id="PF00175">
    <property type="entry name" value="NAD_binding_1"/>
    <property type="match status" value="1"/>
</dbReference>
<name>A0A238YYE1_9PSEU</name>
<dbReference type="OrthoDB" id="4307358at2"/>
<gene>
    <name evidence="6" type="ORF">SAMN06265360_117101</name>
</gene>